<evidence type="ECO:0000256" key="1">
    <source>
        <dbReference type="ARBA" id="ARBA00022679"/>
    </source>
</evidence>
<dbReference type="InterPro" id="IPR000182">
    <property type="entry name" value="GNAT_dom"/>
</dbReference>
<keyword evidence="5" id="KW-1185">Reference proteome</keyword>
<evidence type="ECO:0000313" key="4">
    <source>
        <dbReference type="EMBL" id="GLQ16865.1"/>
    </source>
</evidence>
<keyword evidence="2" id="KW-0012">Acyltransferase</keyword>
<dbReference type="CDD" id="cd04301">
    <property type="entry name" value="NAT_SF"/>
    <property type="match status" value="1"/>
</dbReference>
<comment type="caution">
    <text evidence="4">The sequence shown here is derived from an EMBL/GenBank/DDBJ whole genome shotgun (WGS) entry which is preliminary data.</text>
</comment>
<gene>
    <name evidence="4" type="ORF">GCM10007879_11140</name>
</gene>
<sequence length="173" mass="19638">MNFAIRRLDARDAQMFRTVRLEAFKTHPDAFGSSYDELVSKPVSHFEEWLTDMVAFGAFVDDQLLGIGAYFRERGLKMRHRAYVISMYCAPELRGKGAAGQIIDHIAEHAKSKGIVQLHLGVGSHNEAAKKSYEKAGFKTYGVEPRSLFVHNKYIDEELMVRFLDEAPKGIKE</sequence>
<dbReference type="Proteomes" id="UP001161405">
    <property type="component" value="Unassembled WGS sequence"/>
</dbReference>
<dbReference type="PANTHER" id="PTHR43877">
    <property type="entry name" value="AMINOALKYLPHOSPHONATE N-ACETYLTRANSFERASE-RELATED-RELATED"/>
    <property type="match status" value="1"/>
</dbReference>
<reference evidence="4" key="2">
    <citation type="submission" date="2023-01" db="EMBL/GenBank/DDBJ databases">
        <title>Draft genome sequence of Maritalea porphyrae strain NBRC 107169.</title>
        <authorList>
            <person name="Sun Q."/>
            <person name="Mori K."/>
        </authorList>
    </citation>
    <scope>NUCLEOTIDE SEQUENCE</scope>
    <source>
        <strain evidence="4">NBRC 107169</strain>
    </source>
</reference>
<proteinExistence type="predicted"/>
<dbReference type="InterPro" id="IPR016181">
    <property type="entry name" value="Acyl_CoA_acyltransferase"/>
</dbReference>
<organism evidence="4 5">
    <name type="scientific">Maritalea porphyrae</name>
    <dbReference type="NCBI Taxonomy" id="880732"/>
    <lineage>
        <taxon>Bacteria</taxon>
        <taxon>Pseudomonadati</taxon>
        <taxon>Pseudomonadota</taxon>
        <taxon>Alphaproteobacteria</taxon>
        <taxon>Hyphomicrobiales</taxon>
        <taxon>Devosiaceae</taxon>
        <taxon>Maritalea</taxon>
    </lineage>
</organism>
<dbReference type="PROSITE" id="PS51186">
    <property type="entry name" value="GNAT"/>
    <property type="match status" value="1"/>
</dbReference>
<protein>
    <submittedName>
        <fullName evidence="4">N-acetyltransferase</fullName>
    </submittedName>
</protein>
<dbReference type="PANTHER" id="PTHR43877:SF2">
    <property type="entry name" value="AMINOALKYLPHOSPHONATE N-ACETYLTRANSFERASE-RELATED"/>
    <property type="match status" value="1"/>
</dbReference>
<dbReference type="SUPFAM" id="SSF55729">
    <property type="entry name" value="Acyl-CoA N-acyltransferases (Nat)"/>
    <property type="match status" value="1"/>
</dbReference>
<dbReference type="Gene3D" id="3.40.630.30">
    <property type="match status" value="1"/>
</dbReference>
<dbReference type="Pfam" id="PF00583">
    <property type="entry name" value="Acetyltransf_1"/>
    <property type="match status" value="1"/>
</dbReference>
<dbReference type="EMBL" id="BSNI01000002">
    <property type="protein sequence ID" value="GLQ16865.1"/>
    <property type="molecule type" value="Genomic_DNA"/>
</dbReference>
<keyword evidence="1" id="KW-0808">Transferase</keyword>
<name>A0ABQ5URA1_9HYPH</name>
<accession>A0ABQ5URA1</accession>
<reference evidence="4" key="1">
    <citation type="journal article" date="2014" name="Int. J. Syst. Evol. Microbiol.">
        <title>Complete genome of a new Firmicutes species belonging to the dominant human colonic microbiota ('Ruminococcus bicirculans') reveals two chromosomes and a selective capacity to utilize plant glucans.</title>
        <authorList>
            <consortium name="NISC Comparative Sequencing Program"/>
            <person name="Wegmann U."/>
            <person name="Louis P."/>
            <person name="Goesmann A."/>
            <person name="Henrissat B."/>
            <person name="Duncan S.H."/>
            <person name="Flint H.J."/>
        </authorList>
    </citation>
    <scope>NUCLEOTIDE SEQUENCE</scope>
    <source>
        <strain evidence="4">NBRC 107169</strain>
    </source>
</reference>
<feature type="domain" description="N-acetyltransferase" evidence="3">
    <location>
        <begin position="3"/>
        <end position="165"/>
    </location>
</feature>
<dbReference type="InterPro" id="IPR050832">
    <property type="entry name" value="Bact_Acetyltransf"/>
</dbReference>
<evidence type="ECO:0000256" key="2">
    <source>
        <dbReference type="ARBA" id="ARBA00023315"/>
    </source>
</evidence>
<evidence type="ECO:0000313" key="5">
    <source>
        <dbReference type="Proteomes" id="UP001161405"/>
    </source>
</evidence>
<evidence type="ECO:0000259" key="3">
    <source>
        <dbReference type="PROSITE" id="PS51186"/>
    </source>
</evidence>
<dbReference type="RefSeq" id="WP_284362643.1">
    <property type="nucleotide sequence ID" value="NZ_BSNI01000002.1"/>
</dbReference>